<evidence type="ECO:0000313" key="2">
    <source>
        <dbReference type="EMBL" id="RYU46470.1"/>
    </source>
</evidence>
<keyword evidence="1" id="KW-0472">Membrane</keyword>
<dbReference type="OrthoDB" id="5918596at2"/>
<keyword evidence="1" id="KW-1133">Transmembrane helix</keyword>
<dbReference type="AlphaFoldDB" id="A0A4Q5KJM3"/>
<accession>A0A4Q5KJM3</accession>
<dbReference type="EMBL" id="SEZJ01000007">
    <property type="protein sequence ID" value="RYU46470.1"/>
    <property type="molecule type" value="Genomic_DNA"/>
</dbReference>
<feature type="transmembrane region" description="Helical" evidence="1">
    <location>
        <begin position="79"/>
        <end position="99"/>
    </location>
</feature>
<keyword evidence="1" id="KW-0812">Transmembrane</keyword>
<dbReference type="GeneID" id="56275437"/>
<protein>
    <submittedName>
        <fullName evidence="2">Uncharacterized protein</fullName>
    </submittedName>
</protein>
<reference evidence="2 3" key="1">
    <citation type="submission" date="2019-02" db="EMBL/GenBank/DDBJ databases">
        <title>Genome sequences of Aliivibrio finisterrensis strains from farmed Atlantic salmon.</title>
        <authorList>
            <person name="Bowman J.P."/>
        </authorList>
    </citation>
    <scope>NUCLEOTIDE SEQUENCE [LARGE SCALE GENOMIC DNA]</scope>
    <source>
        <strain evidence="2 3">A32</strain>
    </source>
</reference>
<evidence type="ECO:0000256" key="1">
    <source>
        <dbReference type="SAM" id="Phobius"/>
    </source>
</evidence>
<name>A0A4Q5KJM3_9GAMM</name>
<sequence length="100" mass="11265">MIENIEKQFESALERFGESAKTAKEVVESSKSIDLGIDEEKLAGLLDLVDQRINKVATDIRNEMAEERKLIIKHEKKSLMINIGIATMAVVAFIFNRMLG</sequence>
<dbReference type="Proteomes" id="UP000293465">
    <property type="component" value="Unassembled WGS sequence"/>
</dbReference>
<dbReference type="RefSeq" id="WP_130087280.1">
    <property type="nucleotide sequence ID" value="NZ_SEZJ01000007.1"/>
</dbReference>
<gene>
    <name evidence="2" type="ORF">ERW49_10270</name>
</gene>
<organism evidence="2 3">
    <name type="scientific">Aliivibrio finisterrensis</name>
    <dbReference type="NCBI Taxonomy" id="511998"/>
    <lineage>
        <taxon>Bacteria</taxon>
        <taxon>Pseudomonadati</taxon>
        <taxon>Pseudomonadota</taxon>
        <taxon>Gammaproteobacteria</taxon>
        <taxon>Vibrionales</taxon>
        <taxon>Vibrionaceae</taxon>
        <taxon>Aliivibrio</taxon>
    </lineage>
</organism>
<evidence type="ECO:0000313" key="3">
    <source>
        <dbReference type="Proteomes" id="UP000293465"/>
    </source>
</evidence>
<comment type="caution">
    <text evidence="2">The sequence shown here is derived from an EMBL/GenBank/DDBJ whole genome shotgun (WGS) entry which is preliminary data.</text>
</comment>
<proteinExistence type="predicted"/>